<proteinExistence type="predicted"/>
<dbReference type="EMBL" id="LJDB01000050">
    <property type="protein sequence ID" value="ONI40505.1"/>
    <property type="molecule type" value="Genomic_DNA"/>
</dbReference>
<evidence type="ECO:0000313" key="1">
    <source>
        <dbReference type="EMBL" id="ONI40505.1"/>
    </source>
</evidence>
<reference evidence="1" key="1">
    <citation type="submission" date="2016-08" db="EMBL/GenBank/DDBJ databases">
        <authorList>
            <person name="Ngugi D.K."/>
            <person name="Miyake S."/>
            <person name="Stingl U."/>
        </authorList>
    </citation>
    <scope>NUCLEOTIDE SEQUENCE</scope>
    <source>
        <strain evidence="1">SCG-B11WGA-EpuloA1</strain>
    </source>
</reference>
<comment type="caution">
    <text evidence="1">The sequence shown here is derived from an EMBL/GenBank/DDBJ whole genome shotgun (WGS) entry which is preliminary data.</text>
</comment>
<evidence type="ECO:0000313" key="2">
    <source>
        <dbReference type="Proteomes" id="UP000188605"/>
    </source>
</evidence>
<protein>
    <submittedName>
        <fullName evidence="1">MATE family efflux transporter</fullName>
    </submittedName>
</protein>
<name>A0ACC8XCR2_9FIRM</name>
<keyword evidence="2" id="KW-1185">Reference proteome</keyword>
<organism evidence="1 2">
    <name type="scientific">Candidatus Epulonipiscium fishelsonii</name>
    <dbReference type="NCBI Taxonomy" id="77094"/>
    <lineage>
        <taxon>Bacteria</taxon>
        <taxon>Bacillati</taxon>
        <taxon>Bacillota</taxon>
        <taxon>Clostridia</taxon>
        <taxon>Lachnospirales</taxon>
        <taxon>Lachnospiraceae</taxon>
        <taxon>Candidatus Epulonipiscium</taxon>
    </lineage>
</organism>
<accession>A0ACC8XCR2</accession>
<dbReference type="Proteomes" id="UP000188605">
    <property type="component" value="Unassembled WGS sequence"/>
</dbReference>
<sequence>MNQQNDLIHGRITSSLIKFTMPILFALFLQTMYGMVDLLIVGNFGIVADVSGVSTGSQLMTLITSICTGLATGATILIGQKIGSGKDKEVPAIIQGTTIIFAIVSILAMAGILVFIDQIVLWLNTPMDAINQTTSYLFICAIGIPMIFSYNVLGSIFRGLGDSKTPLTAVGIACIINILFDLILIAGFDMGASGAAIATVFAQIFSVIVCIIIIKKRKILNFENYSKQTLYYAKDILKLGIPVALQSGLISISFLTITVIVNQFGIIFSASVGLVEKLTGIIMLVPIAFMQSLSVFVAQNYGAQQYDRIKKGLIISFSISCVFGMIMAYIGFFHGEMLTNIFSNDKEVIAAGAIYLKAYAIDTLLVPCVFCLSGYFNGCGKTFFVMIQGIFGSVVLRIPFILLFSLVEPVSLFNIGLAIPISTAIQIVICVIYYLKSPMVKLEPNSPCLDI</sequence>
<gene>
    <name evidence="1" type="ORF">AN396_05885</name>
</gene>